<keyword evidence="9" id="KW-0687">Ribonucleoprotein</keyword>
<keyword evidence="2" id="KW-0150">Chloroplast</keyword>
<evidence type="ECO:0000256" key="7">
    <source>
        <dbReference type="ARBA" id="ARBA00022946"/>
    </source>
</evidence>
<keyword evidence="3" id="KW-0934">Plastid</keyword>
<feature type="domain" description="CRM" evidence="13">
    <location>
        <begin position="369"/>
        <end position="469"/>
    </location>
</feature>
<accession>A0A803MRQ2</accession>
<evidence type="ECO:0000256" key="8">
    <source>
        <dbReference type="ARBA" id="ARBA00023187"/>
    </source>
</evidence>
<dbReference type="Proteomes" id="UP000596660">
    <property type="component" value="Unplaced"/>
</dbReference>
<keyword evidence="7" id="KW-0809">Transit peptide</keyword>
<dbReference type="Gramene" id="AUR62033953-RA">
    <property type="protein sequence ID" value="AUR62033953-RA:cds"/>
    <property type="gene ID" value="AUR62033953"/>
</dbReference>
<dbReference type="Pfam" id="PF01985">
    <property type="entry name" value="CRS1_YhbY"/>
    <property type="match status" value="3"/>
</dbReference>
<dbReference type="SMART" id="SM01103">
    <property type="entry name" value="CRS1_YhbY"/>
    <property type="match status" value="3"/>
</dbReference>
<keyword evidence="15" id="KW-1185">Reference proteome</keyword>
<dbReference type="GO" id="GO:0006397">
    <property type="term" value="P:mRNA processing"/>
    <property type="evidence" value="ECO:0007669"/>
    <property type="project" value="UniProtKB-KW"/>
</dbReference>
<reference evidence="14" key="1">
    <citation type="journal article" date="2017" name="Nature">
        <title>The genome of Chenopodium quinoa.</title>
        <authorList>
            <person name="Jarvis D.E."/>
            <person name="Ho Y.S."/>
            <person name="Lightfoot D.J."/>
            <person name="Schmoeckel S.M."/>
            <person name="Li B."/>
            <person name="Borm T.J.A."/>
            <person name="Ohyanagi H."/>
            <person name="Mineta K."/>
            <person name="Michell C.T."/>
            <person name="Saber N."/>
            <person name="Kharbatia N.M."/>
            <person name="Rupper R.R."/>
            <person name="Sharp A.R."/>
            <person name="Dally N."/>
            <person name="Boughton B.A."/>
            <person name="Woo Y.H."/>
            <person name="Gao G."/>
            <person name="Schijlen E.G.W.M."/>
            <person name="Guo X."/>
            <person name="Momin A.A."/>
            <person name="Negrao S."/>
            <person name="Al-Babili S."/>
            <person name="Gehring C."/>
            <person name="Roessner U."/>
            <person name="Jung C."/>
            <person name="Murphy K."/>
            <person name="Arold S.T."/>
            <person name="Gojobori T."/>
            <person name="van der Linden C.G."/>
            <person name="van Loo E.N."/>
            <person name="Jellen E.N."/>
            <person name="Maughan P.J."/>
            <person name="Tester M."/>
        </authorList>
    </citation>
    <scope>NUCLEOTIDE SEQUENCE [LARGE SCALE GENOMIC DNA]</scope>
    <source>
        <strain evidence="14">cv. PI 614886</strain>
    </source>
</reference>
<dbReference type="PROSITE" id="PS51295">
    <property type="entry name" value="CRM"/>
    <property type="match status" value="3"/>
</dbReference>
<evidence type="ECO:0000256" key="3">
    <source>
        <dbReference type="ARBA" id="ARBA00022640"/>
    </source>
</evidence>
<sequence length="574" mass="65448">MKERIKVGAAGVTQALVDAIHDKWKIDEVVKLKFEGQSTVNMKRMHEVLESKTGGLVIWRSGCSVVLFRGLTYKLDCVQTYKEVKKVDLDVSNHPEKPVPDSARIQRKLSEEESMEISELNNLLDELGPRFVDWSGPPPLPVDADLLPAVVPGYKTPFRLLPYGVRPCLKDSQTTEYRRIARNTHPHFALGRSRDLQGLAAAMVKLWEKSAIAKIAIKRGVLNTSNERMAWELKRLTRGTLLSRNKEYIVFYRGIDFLPPNVTKSLKERDRLSMLNYQEEEERRNALALVNSNSKNYKVPMVAGTLAETVAATSRWGKQVVDEDVENMIKDSALARHASLANQKLKKAEKALEKVQGYLEPEELPTDLETITDEERLVFRKIGLSMKPFLLVGRREVFDGTIENIHLHWKFRELVKVIVRGKNFGQVKHLAISLEAESGGVLVSIDKTTRGYAIILYRGKNYQQPLRLRPRNLLTRRQALARSIELQRREGLKHHISSLQEQMELLKSEIEDMKNGKEIDDMAFYKKLDDTSIPSDDEMEEDEDEEAYLQTYDSGDEDGAFIDAESSEDDDLDA</sequence>
<evidence type="ECO:0000256" key="11">
    <source>
        <dbReference type="SAM" id="Coils"/>
    </source>
</evidence>
<evidence type="ECO:0000313" key="15">
    <source>
        <dbReference type="Proteomes" id="UP000596660"/>
    </source>
</evidence>
<dbReference type="EnsemblPlants" id="AUR62033953-RA">
    <property type="protein sequence ID" value="AUR62033953-RA:cds"/>
    <property type="gene ID" value="AUR62033953"/>
</dbReference>
<reference evidence="14" key="2">
    <citation type="submission" date="2021-03" db="UniProtKB">
        <authorList>
            <consortium name="EnsemblPlants"/>
        </authorList>
    </citation>
    <scope>IDENTIFICATION</scope>
</reference>
<proteinExistence type="predicted"/>
<dbReference type="OMA" id="VEHDFQK"/>
<feature type="domain" description="CRM" evidence="13">
    <location>
        <begin position="167"/>
        <end position="264"/>
    </location>
</feature>
<comment type="subcellular location">
    <subcellularLocation>
        <location evidence="1">Plastid</location>
        <location evidence="1">Chloroplast</location>
    </subcellularLocation>
</comment>
<evidence type="ECO:0000256" key="6">
    <source>
        <dbReference type="ARBA" id="ARBA00022884"/>
    </source>
</evidence>
<dbReference type="PANTHER" id="PTHR31846:SF7">
    <property type="entry name" value="CRS1 _ YHBY (CRM) DOMAIN-CONTAINING PROTEIN"/>
    <property type="match status" value="1"/>
</dbReference>
<dbReference type="GO" id="GO:1990904">
    <property type="term" value="C:ribonucleoprotein complex"/>
    <property type="evidence" value="ECO:0007669"/>
    <property type="project" value="UniProtKB-KW"/>
</dbReference>
<dbReference type="InterPro" id="IPR045278">
    <property type="entry name" value="CRS1/CFM2/CFM3"/>
</dbReference>
<dbReference type="GO" id="GO:0009507">
    <property type="term" value="C:chloroplast"/>
    <property type="evidence" value="ECO:0007669"/>
    <property type="project" value="UniProtKB-SubCell"/>
</dbReference>
<keyword evidence="5" id="KW-0677">Repeat</keyword>
<evidence type="ECO:0000256" key="1">
    <source>
        <dbReference type="ARBA" id="ARBA00004229"/>
    </source>
</evidence>
<evidence type="ECO:0000256" key="4">
    <source>
        <dbReference type="ARBA" id="ARBA00022664"/>
    </source>
</evidence>
<keyword evidence="4" id="KW-0507">mRNA processing</keyword>
<dbReference type="SUPFAM" id="SSF75471">
    <property type="entry name" value="YhbY-like"/>
    <property type="match status" value="3"/>
</dbReference>
<dbReference type="PANTHER" id="PTHR31846">
    <property type="entry name" value="CRS1 / YHBY (CRM) DOMAIN-CONTAINING PROTEIN"/>
    <property type="match status" value="1"/>
</dbReference>
<keyword evidence="6 10" id="KW-0694">RNA-binding</keyword>
<evidence type="ECO:0000259" key="13">
    <source>
        <dbReference type="PROSITE" id="PS51295"/>
    </source>
</evidence>
<dbReference type="GO" id="GO:0003729">
    <property type="term" value="F:mRNA binding"/>
    <property type="evidence" value="ECO:0007669"/>
    <property type="project" value="InterPro"/>
</dbReference>
<evidence type="ECO:0000313" key="14">
    <source>
        <dbReference type="EnsemblPlants" id="AUR62033953-RA:cds"/>
    </source>
</evidence>
<protein>
    <recommendedName>
        <fullName evidence="13">CRM domain-containing protein</fullName>
    </recommendedName>
</protein>
<evidence type="ECO:0000256" key="9">
    <source>
        <dbReference type="ARBA" id="ARBA00023274"/>
    </source>
</evidence>
<dbReference type="AlphaFoldDB" id="A0A803MRQ2"/>
<feature type="compositionally biased region" description="Acidic residues" evidence="12">
    <location>
        <begin position="554"/>
        <end position="574"/>
    </location>
</feature>
<dbReference type="GO" id="GO:0000373">
    <property type="term" value="P:Group II intron splicing"/>
    <property type="evidence" value="ECO:0007669"/>
    <property type="project" value="UniProtKB-ARBA"/>
</dbReference>
<evidence type="ECO:0000256" key="2">
    <source>
        <dbReference type="ARBA" id="ARBA00022528"/>
    </source>
</evidence>
<evidence type="ECO:0000256" key="5">
    <source>
        <dbReference type="ARBA" id="ARBA00022737"/>
    </source>
</evidence>
<evidence type="ECO:0000256" key="10">
    <source>
        <dbReference type="PROSITE-ProRule" id="PRU00626"/>
    </source>
</evidence>
<dbReference type="Gene3D" id="3.30.110.60">
    <property type="entry name" value="YhbY-like"/>
    <property type="match status" value="3"/>
</dbReference>
<keyword evidence="8" id="KW-0508">mRNA splicing</keyword>
<dbReference type="InterPro" id="IPR001890">
    <property type="entry name" value="RNA-binding_CRM"/>
</dbReference>
<dbReference type="InterPro" id="IPR035920">
    <property type="entry name" value="YhbY-like_sf"/>
</dbReference>
<feature type="domain" description="CRM" evidence="13">
    <location>
        <begin position="1"/>
        <end position="80"/>
    </location>
</feature>
<feature type="coiled-coil region" evidence="11">
    <location>
        <begin position="489"/>
        <end position="516"/>
    </location>
</feature>
<organism evidence="14 15">
    <name type="scientific">Chenopodium quinoa</name>
    <name type="common">Quinoa</name>
    <dbReference type="NCBI Taxonomy" id="63459"/>
    <lineage>
        <taxon>Eukaryota</taxon>
        <taxon>Viridiplantae</taxon>
        <taxon>Streptophyta</taxon>
        <taxon>Embryophyta</taxon>
        <taxon>Tracheophyta</taxon>
        <taxon>Spermatophyta</taxon>
        <taxon>Magnoliopsida</taxon>
        <taxon>eudicotyledons</taxon>
        <taxon>Gunneridae</taxon>
        <taxon>Pentapetalae</taxon>
        <taxon>Caryophyllales</taxon>
        <taxon>Chenopodiaceae</taxon>
        <taxon>Chenopodioideae</taxon>
        <taxon>Atripliceae</taxon>
        <taxon>Chenopodium</taxon>
    </lineage>
</organism>
<name>A0A803MRQ2_CHEQI</name>
<feature type="region of interest" description="Disordered" evidence="12">
    <location>
        <begin position="530"/>
        <end position="574"/>
    </location>
</feature>
<keyword evidence="11" id="KW-0175">Coiled coil</keyword>
<feature type="compositionally biased region" description="Acidic residues" evidence="12">
    <location>
        <begin position="535"/>
        <end position="547"/>
    </location>
</feature>
<evidence type="ECO:0000256" key="12">
    <source>
        <dbReference type="SAM" id="MobiDB-lite"/>
    </source>
</evidence>
<dbReference type="FunFam" id="3.30.110.60:FF:000002">
    <property type="entry name" value="CRS2-associated factor 1, chloroplastic"/>
    <property type="match status" value="2"/>
</dbReference>